<evidence type="ECO:0000256" key="1">
    <source>
        <dbReference type="ARBA" id="ARBA00004141"/>
    </source>
</evidence>
<gene>
    <name evidence="10" type="ORF">CI109_101216</name>
</gene>
<dbReference type="GeneID" id="43590758"/>
<sequence length="386" mass="42261">MSTSRSLAPAPTITPSSVPSSITTRTGNEIITRAHFESKSQSQTPLASESQSRTPEKWEKVLWRRQDYPDNFVPPDFLSELDHLPPRPQPPLSSLIFASLPISQHIIIIAIFLAIFYALLEGNVSAGVVGWGCFFFGVAGFGVYRWGWGWGKGGVVAELDPLIPAPTPLRTLILPPLLLSLLSPVLGTLTSATTSDSIWPLAGGLGFVHLLLADFGTGEDLRLRSRRRRMREWERRGSVGKKEAVVEEKSLTSSLSFTSALSASVVLASRLSSTSQVFSLVLLAVLLFAGWPVIAKSVRESGKRFSLILTISTTLLAISLFPPTAEPIISICTWPMPTTPTVVFLVALFLSNLVGPTMLWYAWRWKTRRRGGWDVAVVRVRKGGRG</sequence>
<dbReference type="GO" id="GO:0000506">
    <property type="term" value="C:glycosylphosphatidylinositol-N-acetylglucosaminyltransferase (GPI-GnT) complex"/>
    <property type="evidence" value="ECO:0007669"/>
    <property type="project" value="TreeGrafter"/>
</dbReference>
<evidence type="ECO:0000256" key="2">
    <source>
        <dbReference type="ARBA" id="ARBA00004687"/>
    </source>
</evidence>
<evidence type="ECO:0000256" key="7">
    <source>
        <dbReference type="ARBA" id="ARBA00023136"/>
    </source>
</evidence>
<comment type="pathway">
    <text evidence="2">Glycolipid biosynthesis; glycosylphosphatidylinositol-anchor biosynthesis.</text>
</comment>
<dbReference type="EMBL" id="CP144052">
    <property type="protein sequence ID" value="WWD16784.1"/>
    <property type="molecule type" value="Genomic_DNA"/>
</dbReference>
<feature type="transmembrane region" description="Helical" evidence="9">
    <location>
        <begin position="126"/>
        <end position="144"/>
    </location>
</feature>
<evidence type="ECO:0000256" key="6">
    <source>
        <dbReference type="ARBA" id="ARBA00022989"/>
    </source>
</evidence>
<keyword evidence="6 9" id="KW-1133">Transmembrane helix</keyword>
<feature type="transmembrane region" description="Helical" evidence="9">
    <location>
        <begin position="198"/>
        <end position="221"/>
    </location>
</feature>
<keyword evidence="5 9" id="KW-0812">Transmembrane</keyword>
<keyword evidence="11" id="KW-1185">Reference proteome</keyword>
<comment type="subcellular location">
    <subcellularLocation>
        <location evidence="1">Membrane</location>
        <topology evidence="1">Multi-pass membrane protein</topology>
    </subcellularLocation>
</comment>
<feature type="region of interest" description="Disordered" evidence="8">
    <location>
        <begin position="1"/>
        <end position="54"/>
    </location>
</feature>
<comment type="similarity">
    <text evidence="3">Belongs to the PIGC family.</text>
</comment>
<dbReference type="PANTHER" id="PTHR12982:SF0">
    <property type="entry name" value="PHOSPHATIDYLINOSITOL N-ACETYLGLUCOSAMINYLTRANSFERASE SUBUNIT C"/>
    <property type="match status" value="1"/>
</dbReference>
<evidence type="ECO:0000256" key="3">
    <source>
        <dbReference type="ARBA" id="ARBA00008321"/>
    </source>
</evidence>
<feature type="transmembrane region" description="Helical" evidence="9">
    <location>
        <begin position="172"/>
        <end position="192"/>
    </location>
</feature>
<organism evidence="10 11">
    <name type="scientific">Kwoniella shandongensis</name>
    <dbReference type="NCBI Taxonomy" id="1734106"/>
    <lineage>
        <taxon>Eukaryota</taxon>
        <taxon>Fungi</taxon>
        <taxon>Dikarya</taxon>
        <taxon>Basidiomycota</taxon>
        <taxon>Agaricomycotina</taxon>
        <taxon>Tremellomycetes</taxon>
        <taxon>Tremellales</taxon>
        <taxon>Cryptococcaceae</taxon>
        <taxon>Kwoniella</taxon>
    </lineage>
</organism>
<evidence type="ECO:0000313" key="11">
    <source>
        <dbReference type="Proteomes" id="UP000322225"/>
    </source>
</evidence>
<name>A0A5M6BTK8_9TREE</name>
<feature type="compositionally biased region" description="Polar residues" evidence="8">
    <location>
        <begin position="39"/>
        <end position="53"/>
    </location>
</feature>
<evidence type="ECO:0000256" key="9">
    <source>
        <dbReference type="SAM" id="Phobius"/>
    </source>
</evidence>
<keyword evidence="4" id="KW-0337">GPI-anchor biosynthesis</keyword>
<evidence type="ECO:0000256" key="5">
    <source>
        <dbReference type="ARBA" id="ARBA00022692"/>
    </source>
</evidence>
<reference evidence="10" key="2">
    <citation type="submission" date="2024-01" db="EMBL/GenBank/DDBJ databases">
        <title>Comparative genomics of Cryptococcus and Kwoniella reveals pathogenesis evolution and contrasting modes of karyotype evolution via chromosome fusion or intercentromeric recombination.</title>
        <authorList>
            <person name="Coelho M.A."/>
            <person name="David-Palma M."/>
            <person name="Shea T."/>
            <person name="Bowers K."/>
            <person name="McGinley-Smith S."/>
            <person name="Mohammad A.W."/>
            <person name="Gnirke A."/>
            <person name="Yurkov A.M."/>
            <person name="Nowrousian M."/>
            <person name="Sun S."/>
            <person name="Cuomo C.A."/>
            <person name="Heitman J."/>
        </authorList>
    </citation>
    <scope>NUCLEOTIDE SEQUENCE</scope>
    <source>
        <strain evidence="10">CBS 12478</strain>
    </source>
</reference>
<dbReference type="Proteomes" id="UP000322225">
    <property type="component" value="Chromosome 2"/>
</dbReference>
<dbReference type="PIRSF" id="PIRSF016104">
    <property type="entry name" value="GPI2"/>
    <property type="match status" value="1"/>
</dbReference>
<proteinExistence type="inferred from homology"/>
<protein>
    <submittedName>
        <fullName evidence="10">Uncharacterized protein</fullName>
    </submittedName>
</protein>
<dbReference type="KEGG" id="ksn:43590758"/>
<dbReference type="PANTHER" id="PTHR12982">
    <property type="entry name" value="PHOSPHATIDYLINOSITOL GLYCAN, CLASS C"/>
    <property type="match status" value="1"/>
</dbReference>
<feature type="transmembrane region" description="Helical" evidence="9">
    <location>
        <begin position="95"/>
        <end position="120"/>
    </location>
</feature>
<feature type="transmembrane region" description="Helical" evidence="9">
    <location>
        <begin position="342"/>
        <end position="363"/>
    </location>
</feature>
<evidence type="ECO:0000256" key="4">
    <source>
        <dbReference type="ARBA" id="ARBA00022502"/>
    </source>
</evidence>
<evidence type="ECO:0000313" key="10">
    <source>
        <dbReference type="EMBL" id="WWD16784.1"/>
    </source>
</evidence>
<keyword evidence="7 9" id="KW-0472">Membrane</keyword>
<accession>A0A5M6BTK8</accession>
<dbReference type="AlphaFoldDB" id="A0A5M6BTK8"/>
<feature type="transmembrane region" description="Helical" evidence="9">
    <location>
        <begin position="277"/>
        <end position="294"/>
    </location>
</feature>
<feature type="compositionally biased region" description="Low complexity" evidence="8">
    <location>
        <begin position="8"/>
        <end position="24"/>
    </location>
</feature>
<evidence type="ECO:0000256" key="8">
    <source>
        <dbReference type="SAM" id="MobiDB-lite"/>
    </source>
</evidence>
<dbReference type="RefSeq" id="XP_031859116.1">
    <property type="nucleotide sequence ID" value="XM_032006600.1"/>
</dbReference>
<dbReference type="OrthoDB" id="196709at2759"/>
<dbReference type="GO" id="GO:0006506">
    <property type="term" value="P:GPI anchor biosynthetic process"/>
    <property type="evidence" value="ECO:0007669"/>
    <property type="project" value="UniProtKB-UniPathway"/>
</dbReference>
<dbReference type="Pfam" id="PF06432">
    <property type="entry name" value="GPI2"/>
    <property type="match status" value="1"/>
</dbReference>
<dbReference type="InterPro" id="IPR009450">
    <property type="entry name" value="Plno_GlcNAc_GPI2"/>
</dbReference>
<feature type="transmembrane region" description="Helical" evidence="9">
    <location>
        <begin position="306"/>
        <end position="322"/>
    </location>
</feature>
<reference evidence="10" key="1">
    <citation type="submission" date="2017-08" db="EMBL/GenBank/DDBJ databases">
        <authorList>
            <person name="Cuomo C."/>
            <person name="Billmyre B."/>
            <person name="Heitman J."/>
        </authorList>
    </citation>
    <scope>NUCLEOTIDE SEQUENCE</scope>
    <source>
        <strain evidence="10">CBS 12478</strain>
    </source>
</reference>